<sequence>MAVLVFILGLVFGSFYNVVIYRVPLEKSIINGRSACPNCSHVLGALELIPLLSIVIQGFKCKHCKVPISPRYFIVELLTGTLWWGAYLFFIDQGIWMVISACLLISLGIIVGYIDFDTHFISDIVLLIFLVGRLSLIWLTGESYLETICSMLVALVVYGAIYWLAKFYYKQEAFGPGDITYLITLGSWFRPLDIALVAIGSFFIAGLLLLVITFIAKLKFDAKKEIPFGPAMSIMAILFYFWGDYIKELYIQWVF</sequence>
<keyword evidence="6 7" id="KW-0472">Membrane</keyword>
<feature type="transmembrane region" description="Helical" evidence="7">
    <location>
        <begin position="120"/>
        <end position="138"/>
    </location>
</feature>
<comment type="caution">
    <text evidence="10">The sequence shown here is derived from an EMBL/GenBank/DDBJ whole genome shotgun (WGS) entry which is preliminary data.</text>
</comment>
<evidence type="ECO:0000256" key="3">
    <source>
        <dbReference type="ARBA" id="ARBA00022475"/>
    </source>
</evidence>
<evidence type="ECO:0000256" key="2">
    <source>
        <dbReference type="ARBA" id="ARBA00005801"/>
    </source>
</evidence>
<feature type="domain" description="Prepilin type IV endopeptidase peptidase" evidence="8">
    <location>
        <begin position="102"/>
        <end position="209"/>
    </location>
</feature>
<evidence type="ECO:0000313" key="10">
    <source>
        <dbReference type="EMBL" id="MET3643680.1"/>
    </source>
</evidence>
<organism evidence="10 11">
    <name type="scientific">Streptococcus gallinaceus</name>
    <dbReference type="NCBI Taxonomy" id="165758"/>
    <lineage>
        <taxon>Bacteria</taxon>
        <taxon>Bacillati</taxon>
        <taxon>Bacillota</taxon>
        <taxon>Bacilli</taxon>
        <taxon>Lactobacillales</taxon>
        <taxon>Streptococcaceae</taxon>
        <taxon>Streptococcus</taxon>
    </lineage>
</organism>
<keyword evidence="10" id="KW-0489">Methyltransferase</keyword>
<evidence type="ECO:0000259" key="9">
    <source>
        <dbReference type="Pfam" id="PF06750"/>
    </source>
</evidence>
<keyword evidence="11" id="KW-1185">Reference proteome</keyword>
<dbReference type="Pfam" id="PF06750">
    <property type="entry name" value="A24_N_bact"/>
    <property type="match status" value="1"/>
</dbReference>
<feature type="transmembrane region" description="Helical" evidence="7">
    <location>
        <begin position="95"/>
        <end position="113"/>
    </location>
</feature>
<comment type="subcellular location">
    <subcellularLocation>
        <location evidence="1">Cell membrane</location>
        <topology evidence="1">Multi-pass membrane protein</topology>
    </subcellularLocation>
</comment>
<feature type="transmembrane region" description="Helical" evidence="7">
    <location>
        <begin position="144"/>
        <end position="165"/>
    </location>
</feature>
<feature type="transmembrane region" description="Helical" evidence="7">
    <location>
        <begin position="71"/>
        <end position="89"/>
    </location>
</feature>
<evidence type="ECO:0000313" key="11">
    <source>
        <dbReference type="Proteomes" id="UP001549055"/>
    </source>
</evidence>
<evidence type="ECO:0000256" key="5">
    <source>
        <dbReference type="ARBA" id="ARBA00022989"/>
    </source>
</evidence>
<accession>A0ABV2JIE7</accession>
<keyword evidence="4 7" id="KW-0812">Transmembrane</keyword>
<keyword evidence="10" id="KW-0808">Transferase</keyword>
<dbReference type="EC" id="3.4.23.43" evidence="10"/>
<evidence type="ECO:0000256" key="6">
    <source>
        <dbReference type="ARBA" id="ARBA00023136"/>
    </source>
</evidence>
<evidence type="ECO:0000256" key="4">
    <source>
        <dbReference type="ARBA" id="ARBA00022692"/>
    </source>
</evidence>
<keyword evidence="5 7" id="KW-1133">Transmembrane helix</keyword>
<dbReference type="PANTHER" id="PTHR30487">
    <property type="entry name" value="TYPE 4 PREPILIN-LIKE PROTEINS LEADER PEPTIDE-PROCESSING ENZYME"/>
    <property type="match status" value="1"/>
</dbReference>
<proteinExistence type="inferred from homology"/>
<evidence type="ECO:0000256" key="1">
    <source>
        <dbReference type="ARBA" id="ARBA00004651"/>
    </source>
</evidence>
<evidence type="ECO:0000256" key="7">
    <source>
        <dbReference type="SAM" id="Phobius"/>
    </source>
</evidence>
<dbReference type="GO" id="GO:0008168">
    <property type="term" value="F:methyltransferase activity"/>
    <property type="evidence" value="ECO:0007669"/>
    <property type="project" value="UniProtKB-KW"/>
</dbReference>
<comment type="similarity">
    <text evidence="2">Belongs to the peptidase A24 family.</text>
</comment>
<dbReference type="GO" id="GO:0004190">
    <property type="term" value="F:aspartic-type endopeptidase activity"/>
    <property type="evidence" value="ECO:0007669"/>
    <property type="project" value="UniProtKB-EC"/>
</dbReference>
<gene>
    <name evidence="10" type="ORF">ABID27_000297</name>
</gene>
<dbReference type="Proteomes" id="UP001549055">
    <property type="component" value="Unassembled WGS sequence"/>
</dbReference>
<evidence type="ECO:0000259" key="8">
    <source>
        <dbReference type="Pfam" id="PF01478"/>
    </source>
</evidence>
<dbReference type="GO" id="GO:0032259">
    <property type="term" value="P:methylation"/>
    <property type="evidence" value="ECO:0007669"/>
    <property type="project" value="UniProtKB-KW"/>
</dbReference>
<feature type="transmembrane region" description="Helical" evidence="7">
    <location>
        <begin position="194"/>
        <end position="216"/>
    </location>
</feature>
<feature type="transmembrane region" description="Helical" evidence="7">
    <location>
        <begin position="228"/>
        <end position="246"/>
    </location>
</feature>
<dbReference type="PANTHER" id="PTHR30487:SF0">
    <property type="entry name" value="PREPILIN LEADER PEPTIDASE_N-METHYLTRANSFERASE-RELATED"/>
    <property type="match status" value="1"/>
</dbReference>
<keyword evidence="10" id="KW-0378">Hydrolase</keyword>
<dbReference type="Pfam" id="PF01478">
    <property type="entry name" value="Peptidase_A24"/>
    <property type="match status" value="1"/>
</dbReference>
<name>A0ABV2JIE7_9STRE</name>
<dbReference type="InterPro" id="IPR000045">
    <property type="entry name" value="Prepilin_IV_endopep_pep"/>
</dbReference>
<dbReference type="InterPro" id="IPR010627">
    <property type="entry name" value="Prepilin_pept_A24_N"/>
</dbReference>
<keyword evidence="3" id="KW-1003">Cell membrane</keyword>
<protein>
    <submittedName>
        <fullName evidence="10">Leader peptidase (Prepilin peptidase)/N-methyltransferase</fullName>
        <ecNumber evidence="10">2.1.1.-</ecNumber>
        <ecNumber evidence="10">3.4.23.43</ecNumber>
    </submittedName>
</protein>
<dbReference type="Gene3D" id="1.20.120.1220">
    <property type="match status" value="1"/>
</dbReference>
<feature type="transmembrane region" description="Helical" evidence="7">
    <location>
        <begin position="41"/>
        <end position="59"/>
    </location>
</feature>
<dbReference type="EMBL" id="JBEPMK010000001">
    <property type="protein sequence ID" value="MET3643680.1"/>
    <property type="molecule type" value="Genomic_DNA"/>
</dbReference>
<feature type="domain" description="Prepilin peptidase A24 N-terminal" evidence="9">
    <location>
        <begin position="7"/>
        <end position="88"/>
    </location>
</feature>
<dbReference type="InterPro" id="IPR050882">
    <property type="entry name" value="Prepilin_peptidase/N-MTase"/>
</dbReference>
<dbReference type="RefSeq" id="WP_354279739.1">
    <property type="nucleotide sequence ID" value="NZ_JBEPMK010000001.1"/>
</dbReference>
<reference evidence="10 11" key="1">
    <citation type="submission" date="2024-06" db="EMBL/GenBank/DDBJ databases">
        <title>Genomic Encyclopedia of Type Strains, Phase IV (KMG-IV): sequencing the most valuable type-strain genomes for metagenomic binning, comparative biology and taxonomic classification.</title>
        <authorList>
            <person name="Goeker M."/>
        </authorList>
    </citation>
    <scope>NUCLEOTIDE SEQUENCE [LARGE SCALE GENOMIC DNA]</scope>
    <source>
        <strain evidence="10 11">DSM 15349</strain>
    </source>
</reference>
<dbReference type="EC" id="2.1.1.-" evidence="10"/>